<dbReference type="RefSeq" id="WP_350245636.1">
    <property type="nucleotide sequence ID" value="NZ_CP158300.1"/>
</dbReference>
<protein>
    <submittedName>
        <fullName evidence="3">FRG domain-containing protein</fullName>
    </submittedName>
</protein>
<dbReference type="AlphaFoldDB" id="A0AAU7UG82"/>
<gene>
    <name evidence="3" type="ORF">ABOD76_20780</name>
</gene>
<dbReference type="SMART" id="SM00901">
    <property type="entry name" value="FRG"/>
    <property type="match status" value="1"/>
</dbReference>
<keyword evidence="3" id="KW-0614">Plasmid</keyword>
<name>A0AAU7UG82_9DEIO</name>
<feature type="region of interest" description="Disordered" evidence="1">
    <location>
        <begin position="1"/>
        <end position="20"/>
    </location>
</feature>
<feature type="region of interest" description="Disordered" evidence="1">
    <location>
        <begin position="292"/>
        <end position="311"/>
    </location>
</feature>
<proteinExistence type="predicted"/>
<dbReference type="EMBL" id="CP158300">
    <property type="protein sequence ID" value="XBV87487.1"/>
    <property type="molecule type" value="Genomic_DNA"/>
</dbReference>
<feature type="domain" description="FRG" evidence="2">
    <location>
        <begin position="47"/>
        <end position="143"/>
    </location>
</feature>
<dbReference type="Pfam" id="PF08867">
    <property type="entry name" value="FRG"/>
    <property type="match status" value="1"/>
</dbReference>
<reference evidence="3" key="1">
    <citation type="submission" date="2024-06" db="EMBL/GenBank/DDBJ databases">
        <title>Draft Genome Sequence of Deinococcus sonorensis Type Strain KR-87, a Biofilm Producing Representative of the Genus Deinococcus.</title>
        <authorList>
            <person name="Boren L.S."/>
            <person name="Grosso R.A."/>
            <person name="Hugenberg-Cox A.N."/>
            <person name="Hill J.T.E."/>
            <person name="Albert C.M."/>
            <person name="Tuohy J.M."/>
        </authorList>
    </citation>
    <scope>NUCLEOTIDE SEQUENCE</scope>
    <source>
        <strain evidence="3">KR-87</strain>
        <plasmid evidence="3">pDson02</plasmid>
    </source>
</reference>
<dbReference type="KEGG" id="dsc:ABOD76_20780"/>
<accession>A0AAU7UG82</accession>
<evidence type="ECO:0000256" key="1">
    <source>
        <dbReference type="SAM" id="MobiDB-lite"/>
    </source>
</evidence>
<evidence type="ECO:0000259" key="2">
    <source>
        <dbReference type="SMART" id="SM00901"/>
    </source>
</evidence>
<dbReference type="InterPro" id="IPR014966">
    <property type="entry name" value="FRG-dom"/>
</dbReference>
<evidence type="ECO:0000313" key="3">
    <source>
        <dbReference type="EMBL" id="XBV87487.1"/>
    </source>
</evidence>
<geneLocation type="plasmid" evidence="3">
    <name>pDson02</name>
</geneLocation>
<sequence length="311" mass="35696">MGQDEQGRGGQPVNGDGPGQEVWVPQSWGELLDMLFGEAWNPVLHRHRSPYVFHGGHDAAFTLRTSLQGLGGDLRANERHLLRNFRKYARNRPSADDSLWDWLAVGQHHGLPTRLLDFTFSPLVALHFATRDHQHYDHDGAIWMVNHQLTNQRLPARLQQLLREEGSDVFTVELLQQAVDHAGSDRRFTPLALTTLEQLAPDPFLMFFEPPSLDERIVQQYALFGLLSDPTARWDEWLQASSQLHRKIIIPASLKWQVRDHLDQANVNERTLFPGLGGLARWLRLYYSEAEVPEPDRERSHDEEMEAAESE</sequence>
<organism evidence="3">
    <name type="scientific">Deinococcus sonorensis KR-87</name>
    <dbReference type="NCBI Taxonomy" id="694439"/>
    <lineage>
        <taxon>Bacteria</taxon>
        <taxon>Thermotogati</taxon>
        <taxon>Deinococcota</taxon>
        <taxon>Deinococci</taxon>
        <taxon>Deinococcales</taxon>
        <taxon>Deinococcaceae</taxon>
        <taxon>Deinococcus</taxon>
    </lineage>
</organism>
<feature type="compositionally biased region" description="Gly residues" evidence="1">
    <location>
        <begin position="8"/>
        <end position="18"/>
    </location>
</feature>